<dbReference type="GO" id="GO:0031398">
    <property type="term" value="P:positive regulation of protein ubiquitination"/>
    <property type="evidence" value="ECO:0007669"/>
    <property type="project" value="TreeGrafter"/>
</dbReference>
<proteinExistence type="predicted"/>
<dbReference type="GO" id="GO:0043066">
    <property type="term" value="P:negative regulation of apoptotic process"/>
    <property type="evidence" value="ECO:0007669"/>
    <property type="project" value="TreeGrafter"/>
</dbReference>
<accession>A0A8S1E0V6</accession>
<keyword evidence="3" id="KW-1185">Reference proteome</keyword>
<dbReference type="PANTHER" id="PTHR10044">
    <property type="entry name" value="INHIBITOR OF APOPTOSIS"/>
    <property type="match status" value="1"/>
</dbReference>
<dbReference type="Proteomes" id="UP000494165">
    <property type="component" value="Unassembled WGS sequence"/>
</dbReference>
<dbReference type="GO" id="GO:0043027">
    <property type="term" value="F:cysteine-type endopeptidase inhibitor activity involved in apoptotic process"/>
    <property type="evidence" value="ECO:0007669"/>
    <property type="project" value="TreeGrafter"/>
</dbReference>
<evidence type="ECO:0000313" key="2">
    <source>
        <dbReference type="EMBL" id="CAB3387118.1"/>
    </source>
</evidence>
<dbReference type="Pfam" id="PF00653">
    <property type="entry name" value="BIR"/>
    <property type="match status" value="1"/>
</dbReference>
<gene>
    <name evidence="2" type="ORF">CLODIP_2_CD14629</name>
</gene>
<dbReference type="InterPro" id="IPR001370">
    <property type="entry name" value="BIR_rpt"/>
</dbReference>
<dbReference type="SMART" id="SM00238">
    <property type="entry name" value="BIR"/>
    <property type="match status" value="1"/>
</dbReference>
<dbReference type="Gene3D" id="1.10.1170.10">
    <property type="entry name" value="Inhibitor Of Apoptosis Protein (2mihbC-IAP-1), Chain A"/>
    <property type="match status" value="1"/>
</dbReference>
<organism evidence="2 3">
    <name type="scientific">Cloeon dipterum</name>
    <dbReference type="NCBI Taxonomy" id="197152"/>
    <lineage>
        <taxon>Eukaryota</taxon>
        <taxon>Metazoa</taxon>
        <taxon>Ecdysozoa</taxon>
        <taxon>Arthropoda</taxon>
        <taxon>Hexapoda</taxon>
        <taxon>Insecta</taxon>
        <taxon>Pterygota</taxon>
        <taxon>Palaeoptera</taxon>
        <taxon>Ephemeroptera</taxon>
        <taxon>Pisciforma</taxon>
        <taxon>Baetidae</taxon>
        <taxon>Cloeon</taxon>
    </lineage>
</organism>
<dbReference type="PANTHER" id="PTHR10044:SF139">
    <property type="entry name" value="DEATH-ASSOCIATED INHIBITOR OF APOPTOSIS 2"/>
    <property type="match status" value="1"/>
</dbReference>
<dbReference type="AlphaFoldDB" id="A0A8S1E0V6"/>
<evidence type="ECO:0000313" key="3">
    <source>
        <dbReference type="Proteomes" id="UP000494165"/>
    </source>
</evidence>
<dbReference type="GO" id="GO:0051726">
    <property type="term" value="P:regulation of cell cycle"/>
    <property type="evidence" value="ECO:0007669"/>
    <property type="project" value="TreeGrafter"/>
</dbReference>
<name>A0A8S1E0V6_9INSE</name>
<dbReference type="CDD" id="cd00022">
    <property type="entry name" value="BIR"/>
    <property type="match status" value="1"/>
</dbReference>
<dbReference type="GO" id="GO:0005634">
    <property type="term" value="C:nucleus"/>
    <property type="evidence" value="ECO:0007669"/>
    <property type="project" value="TreeGrafter"/>
</dbReference>
<sequence length="274" mass="31307">MAGSIKESTCQFLQNDTRETGHETRSTESPAPYSELSAINLNFALHRLFTFVFPLDFRQRFSFAHLLELAELGLFCANECGRAFFYCYFCPSKFSPEEVQGYSVQDIRERMSCRAHAKNVPLGDVDAVRNYKYEANRLFSLLKKFDWQYVEPFGLAKNGFYYTGDRDLVICAFCKLNICDWTEGDTPESEHKKWNKNCPFLNNATDVGNIVIGNEPTMVFHDGFGTPNKGSRPFTPPAPEQEQDDAGARDAEQQARRHQILPRVLHIPGKPEFC</sequence>
<reference evidence="2 3" key="1">
    <citation type="submission" date="2020-04" db="EMBL/GenBank/DDBJ databases">
        <authorList>
            <person name="Alioto T."/>
            <person name="Alioto T."/>
            <person name="Gomez Garrido J."/>
        </authorList>
    </citation>
    <scope>NUCLEOTIDE SEQUENCE [LARGE SCALE GENOMIC DNA]</scope>
</reference>
<dbReference type="PROSITE" id="PS50143">
    <property type="entry name" value="BIR_REPEAT_2"/>
    <property type="match status" value="1"/>
</dbReference>
<dbReference type="InterPro" id="IPR050784">
    <property type="entry name" value="IAP"/>
</dbReference>
<comment type="caution">
    <text evidence="2">The sequence shown here is derived from an EMBL/GenBank/DDBJ whole genome shotgun (WGS) entry which is preliminary data.</text>
</comment>
<protein>
    <submittedName>
        <fullName evidence="2">Uncharacterized protein</fullName>
    </submittedName>
</protein>
<dbReference type="GO" id="GO:0005737">
    <property type="term" value="C:cytoplasm"/>
    <property type="evidence" value="ECO:0007669"/>
    <property type="project" value="TreeGrafter"/>
</dbReference>
<dbReference type="GO" id="GO:0061630">
    <property type="term" value="F:ubiquitin protein ligase activity"/>
    <property type="evidence" value="ECO:0007669"/>
    <property type="project" value="TreeGrafter"/>
</dbReference>
<dbReference type="EMBL" id="CADEPI010000539">
    <property type="protein sequence ID" value="CAB3387118.1"/>
    <property type="molecule type" value="Genomic_DNA"/>
</dbReference>
<evidence type="ECO:0000256" key="1">
    <source>
        <dbReference type="SAM" id="MobiDB-lite"/>
    </source>
</evidence>
<feature type="region of interest" description="Disordered" evidence="1">
    <location>
        <begin position="222"/>
        <end position="256"/>
    </location>
</feature>
<feature type="compositionally biased region" description="Basic and acidic residues" evidence="1">
    <location>
        <begin position="246"/>
        <end position="255"/>
    </location>
</feature>
<dbReference type="SUPFAM" id="SSF57924">
    <property type="entry name" value="Inhibitor of apoptosis (IAP) repeat"/>
    <property type="match status" value="1"/>
</dbReference>
<dbReference type="OrthoDB" id="5855668at2759"/>